<dbReference type="Proteomes" id="UP000323506">
    <property type="component" value="Chromosome A05"/>
</dbReference>
<dbReference type="AlphaFoldDB" id="A0A5D2GGV2"/>
<evidence type="ECO:0000313" key="2">
    <source>
        <dbReference type="Proteomes" id="UP000323506"/>
    </source>
</evidence>
<dbReference type="EMBL" id="CM017692">
    <property type="protein sequence ID" value="TYH16910.1"/>
    <property type="molecule type" value="Genomic_DNA"/>
</dbReference>
<name>A0A5D2GGV2_GOSDA</name>
<keyword evidence="2" id="KW-1185">Reference proteome</keyword>
<reference evidence="1 2" key="1">
    <citation type="submission" date="2019-06" db="EMBL/GenBank/DDBJ databases">
        <title>WGS assembly of Gossypium darwinii.</title>
        <authorList>
            <person name="Chen Z.J."/>
            <person name="Sreedasyam A."/>
            <person name="Ando A."/>
            <person name="Song Q."/>
            <person name="De L."/>
            <person name="Hulse-Kemp A."/>
            <person name="Ding M."/>
            <person name="Ye W."/>
            <person name="Kirkbride R."/>
            <person name="Jenkins J."/>
            <person name="Plott C."/>
            <person name="Lovell J."/>
            <person name="Lin Y.-M."/>
            <person name="Vaughn R."/>
            <person name="Liu B."/>
            <person name="Li W."/>
            <person name="Simpson S."/>
            <person name="Scheffler B."/>
            <person name="Saski C."/>
            <person name="Grover C."/>
            <person name="Hu G."/>
            <person name="Conover J."/>
            <person name="Carlson J."/>
            <person name="Shu S."/>
            <person name="Boston L."/>
            <person name="Williams M."/>
            <person name="Peterson D."/>
            <person name="Mcgee K."/>
            <person name="Jones D."/>
            <person name="Wendel J."/>
            <person name="Stelly D."/>
            <person name="Grimwood J."/>
            <person name="Schmutz J."/>
        </authorList>
    </citation>
    <scope>NUCLEOTIDE SEQUENCE [LARGE SCALE GENOMIC DNA]</scope>
    <source>
        <strain evidence="1">1808015.09</strain>
    </source>
</reference>
<protein>
    <submittedName>
        <fullName evidence="1">Uncharacterized protein</fullName>
    </submittedName>
</protein>
<proteinExistence type="predicted"/>
<sequence length="57" mass="6511">MFLLKAYTKLMRENILIILLLQVRNNRQAKKGAVKDVTKASVPGSRIQSEINDKLNK</sequence>
<gene>
    <name evidence="1" type="ORF">ES288_A05G152400v1</name>
</gene>
<accession>A0A5D2GGV2</accession>
<dbReference type="SMR" id="A0A5D2GGV2"/>
<organism evidence="1 2">
    <name type="scientific">Gossypium darwinii</name>
    <name type="common">Darwin's cotton</name>
    <name type="synonym">Gossypium barbadense var. darwinii</name>
    <dbReference type="NCBI Taxonomy" id="34276"/>
    <lineage>
        <taxon>Eukaryota</taxon>
        <taxon>Viridiplantae</taxon>
        <taxon>Streptophyta</taxon>
        <taxon>Embryophyta</taxon>
        <taxon>Tracheophyta</taxon>
        <taxon>Spermatophyta</taxon>
        <taxon>Magnoliopsida</taxon>
        <taxon>eudicotyledons</taxon>
        <taxon>Gunneridae</taxon>
        <taxon>Pentapetalae</taxon>
        <taxon>rosids</taxon>
        <taxon>malvids</taxon>
        <taxon>Malvales</taxon>
        <taxon>Malvaceae</taxon>
        <taxon>Malvoideae</taxon>
        <taxon>Gossypium</taxon>
    </lineage>
</organism>
<evidence type="ECO:0000313" key="1">
    <source>
        <dbReference type="EMBL" id="TYH16910.1"/>
    </source>
</evidence>